<organism evidence="9 10">
    <name type="scientific">Ereboglobus luteus</name>
    <dbReference type="NCBI Taxonomy" id="1796921"/>
    <lineage>
        <taxon>Bacteria</taxon>
        <taxon>Pseudomonadati</taxon>
        <taxon>Verrucomicrobiota</taxon>
        <taxon>Opitutia</taxon>
        <taxon>Opitutales</taxon>
        <taxon>Opitutaceae</taxon>
        <taxon>Ereboglobus</taxon>
    </lineage>
</organism>
<comment type="cofactor">
    <cofactor evidence="1">
        <name>Ca(2+)</name>
        <dbReference type="ChEBI" id="CHEBI:29108"/>
    </cofactor>
</comment>
<keyword evidence="3" id="KW-0479">Metal-binding</keyword>
<evidence type="ECO:0000259" key="8">
    <source>
        <dbReference type="Pfam" id="PF00884"/>
    </source>
</evidence>
<keyword evidence="4 7" id="KW-0732">Signal</keyword>
<dbReference type="PANTHER" id="PTHR42693">
    <property type="entry name" value="ARYLSULFATASE FAMILY MEMBER"/>
    <property type="match status" value="1"/>
</dbReference>
<dbReference type="CDD" id="cd16144">
    <property type="entry name" value="ARS_like"/>
    <property type="match status" value="1"/>
</dbReference>
<proteinExistence type="inferred from homology"/>
<feature type="chain" id="PRO_5015967548" evidence="7">
    <location>
        <begin position="18"/>
        <end position="486"/>
    </location>
</feature>
<dbReference type="AlphaFoldDB" id="A0A2U8E6L3"/>
<evidence type="ECO:0000256" key="3">
    <source>
        <dbReference type="ARBA" id="ARBA00022723"/>
    </source>
</evidence>
<evidence type="ECO:0000256" key="2">
    <source>
        <dbReference type="ARBA" id="ARBA00008779"/>
    </source>
</evidence>
<evidence type="ECO:0000313" key="9">
    <source>
        <dbReference type="EMBL" id="AWI10471.1"/>
    </source>
</evidence>
<evidence type="ECO:0000313" key="10">
    <source>
        <dbReference type="Proteomes" id="UP000244896"/>
    </source>
</evidence>
<dbReference type="Gene3D" id="3.30.1120.10">
    <property type="match status" value="1"/>
</dbReference>
<evidence type="ECO:0000256" key="4">
    <source>
        <dbReference type="ARBA" id="ARBA00022729"/>
    </source>
</evidence>
<comment type="similarity">
    <text evidence="2">Belongs to the sulfatase family.</text>
</comment>
<dbReference type="InterPro" id="IPR017850">
    <property type="entry name" value="Alkaline_phosphatase_core_sf"/>
</dbReference>
<evidence type="ECO:0000256" key="6">
    <source>
        <dbReference type="ARBA" id="ARBA00022837"/>
    </source>
</evidence>
<keyword evidence="10" id="KW-1185">Reference proteome</keyword>
<reference evidence="9 10" key="1">
    <citation type="journal article" date="2018" name="Syst. Appl. Microbiol.">
        <title>Ereboglobus luteus gen. nov. sp. nov. from cockroach guts, and new insights into the oxygen relationship of the genera Opitutus and Didymococcus (Verrucomicrobia: Opitutaceae).</title>
        <authorList>
            <person name="Tegtmeier D."/>
            <person name="Belitz A."/>
            <person name="Radek R."/>
            <person name="Heimerl T."/>
            <person name="Brune A."/>
        </authorList>
    </citation>
    <scope>NUCLEOTIDE SEQUENCE [LARGE SCALE GENOMIC DNA]</scope>
    <source>
        <strain evidence="9 10">Ho45</strain>
    </source>
</reference>
<dbReference type="InterPro" id="IPR050738">
    <property type="entry name" value="Sulfatase"/>
</dbReference>
<keyword evidence="5" id="KW-0378">Hydrolase</keyword>
<dbReference type="PANTHER" id="PTHR42693:SF42">
    <property type="entry name" value="ARYLSULFATASE G"/>
    <property type="match status" value="1"/>
</dbReference>
<evidence type="ECO:0000256" key="1">
    <source>
        <dbReference type="ARBA" id="ARBA00001913"/>
    </source>
</evidence>
<evidence type="ECO:0000256" key="5">
    <source>
        <dbReference type="ARBA" id="ARBA00022801"/>
    </source>
</evidence>
<evidence type="ECO:0000256" key="7">
    <source>
        <dbReference type="SAM" id="SignalP"/>
    </source>
</evidence>
<dbReference type="OrthoDB" id="246867at2"/>
<dbReference type="PROSITE" id="PS00523">
    <property type="entry name" value="SULFATASE_1"/>
    <property type="match status" value="1"/>
</dbReference>
<accession>A0A2U8E6L3</accession>
<dbReference type="Gene3D" id="3.40.720.10">
    <property type="entry name" value="Alkaline Phosphatase, subunit A"/>
    <property type="match status" value="1"/>
</dbReference>
<feature type="domain" description="Sulfatase N-terminal" evidence="8">
    <location>
        <begin position="22"/>
        <end position="365"/>
    </location>
</feature>
<sequence>MLKTSAFVLAVPLFAQAEPVAKNILVILADDLGVMDLGCYNKNTFYETPNLDKLAAQGVRFTDGYASCPVCSPSRFSLMTGRYATRAGATNWFGAKRNGRFLQAQMIHYMPSEEVTLAERLRETGYQTFFVGKWHLGEDEKYWPEHQGFDKNVAGWRRGSPASYFSPYKNPRLPDGPEGEHLTDRLATESISLLRNRDKTRPFLLYHSFYQVHTPLQAPAALVEKYKAKAIKLGLDHGENFGEEEQAWQSTQPRRVRIRQNHAVYAAMVESMDAAVGRILDELARQGLLESTLVIFTSDNGGLSTSEGHPTCNLPYRGGKGWLYEGGLRVPCIARLPGAVHGGRVCRTPISSIDMLPTALAFAGVSLPADREIDGVSLMALLENGNVPERDALYWHYPHYGNQGGFPASAIRMGDWKLIERLEDGRVHLYNLSTDVGEKNDLAAQEPERVAKMRSQLHAWYKETGARFLQPKPGGPVPWKPSFYIN</sequence>
<dbReference type="PROSITE" id="PS00149">
    <property type="entry name" value="SULFATASE_2"/>
    <property type="match status" value="1"/>
</dbReference>
<feature type="signal peptide" evidence="7">
    <location>
        <begin position="1"/>
        <end position="17"/>
    </location>
</feature>
<protein>
    <submittedName>
        <fullName evidence="9">Sulfatase</fullName>
    </submittedName>
</protein>
<dbReference type="Proteomes" id="UP000244896">
    <property type="component" value="Chromosome"/>
</dbReference>
<dbReference type="InterPro" id="IPR000917">
    <property type="entry name" value="Sulfatase_N"/>
</dbReference>
<dbReference type="EMBL" id="CP023004">
    <property type="protein sequence ID" value="AWI10471.1"/>
    <property type="molecule type" value="Genomic_DNA"/>
</dbReference>
<keyword evidence="6" id="KW-0106">Calcium</keyword>
<dbReference type="KEGG" id="elut:CKA38_02970"/>
<dbReference type="SUPFAM" id="SSF53649">
    <property type="entry name" value="Alkaline phosphatase-like"/>
    <property type="match status" value="1"/>
</dbReference>
<dbReference type="Pfam" id="PF00884">
    <property type="entry name" value="Sulfatase"/>
    <property type="match status" value="1"/>
</dbReference>
<gene>
    <name evidence="9" type="ORF">CKA38_02970</name>
</gene>
<dbReference type="GO" id="GO:0004065">
    <property type="term" value="F:arylsulfatase activity"/>
    <property type="evidence" value="ECO:0007669"/>
    <property type="project" value="TreeGrafter"/>
</dbReference>
<dbReference type="InterPro" id="IPR024607">
    <property type="entry name" value="Sulfatase_CS"/>
</dbReference>
<name>A0A2U8E6L3_9BACT</name>
<dbReference type="GO" id="GO:0046872">
    <property type="term" value="F:metal ion binding"/>
    <property type="evidence" value="ECO:0007669"/>
    <property type="project" value="UniProtKB-KW"/>
</dbReference>